<proteinExistence type="predicted"/>
<evidence type="ECO:0000313" key="1">
    <source>
        <dbReference type="EMBL" id="KAJ8709733.1"/>
    </source>
</evidence>
<name>A0ACC2Q6X0_9NEOP</name>
<sequence>MDDDRPVISERDIIIRLIELYRDLPGLWDPNHELYSNREARQVAYESLLECYRKFDKEASVADVKKRLENMRAAYRREKKKVEKSIADENRSTIHVPMLWYYQLFSFLENESDPLIMKSEHYSDSDTKSEEPERKKPKITSKFNKNQHQVIKKEIELVDTTPSYSVNLTTPEGESSADAFGKSISSQLKELPKLQRCLAEKLIGEVMFYAKMDQLNMDTVIYLNDGDS</sequence>
<evidence type="ECO:0000313" key="2">
    <source>
        <dbReference type="Proteomes" id="UP001231649"/>
    </source>
</evidence>
<gene>
    <name evidence="1" type="ORF">PYW08_009737</name>
</gene>
<reference evidence="1" key="1">
    <citation type="submission" date="2023-03" db="EMBL/GenBank/DDBJ databases">
        <title>Chromosome-level genomes of two armyworms, Mythimna separata and Mythimna loreyi, provide insights into the biosynthesis and reception of sex pheromones.</title>
        <authorList>
            <person name="Zhao H."/>
        </authorList>
    </citation>
    <scope>NUCLEOTIDE SEQUENCE</scope>
    <source>
        <strain evidence="1">BeijingLab</strain>
    </source>
</reference>
<organism evidence="1 2">
    <name type="scientific">Mythimna loreyi</name>
    <dbReference type="NCBI Taxonomy" id="667449"/>
    <lineage>
        <taxon>Eukaryota</taxon>
        <taxon>Metazoa</taxon>
        <taxon>Ecdysozoa</taxon>
        <taxon>Arthropoda</taxon>
        <taxon>Hexapoda</taxon>
        <taxon>Insecta</taxon>
        <taxon>Pterygota</taxon>
        <taxon>Neoptera</taxon>
        <taxon>Endopterygota</taxon>
        <taxon>Lepidoptera</taxon>
        <taxon>Glossata</taxon>
        <taxon>Ditrysia</taxon>
        <taxon>Noctuoidea</taxon>
        <taxon>Noctuidae</taxon>
        <taxon>Noctuinae</taxon>
        <taxon>Hadenini</taxon>
        <taxon>Mythimna</taxon>
    </lineage>
</organism>
<keyword evidence="2" id="KW-1185">Reference proteome</keyword>
<dbReference type="EMBL" id="CM056800">
    <property type="protein sequence ID" value="KAJ8709733.1"/>
    <property type="molecule type" value="Genomic_DNA"/>
</dbReference>
<dbReference type="Proteomes" id="UP001231649">
    <property type="component" value="Chromosome 24"/>
</dbReference>
<accession>A0ACC2Q6X0</accession>
<comment type="caution">
    <text evidence="1">The sequence shown here is derived from an EMBL/GenBank/DDBJ whole genome shotgun (WGS) entry which is preliminary data.</text>
</comment>
<protein>
    <submittedName>
        <fullName evidence="1">Uncharacterized protein</fullName>
    </submittedName>
</protein>